<evidence type="ECO:0000313" key="4">
    <source>
        <dbReference type="EnsemblMetazoa" id="HelroP86266"/>
    </source>
</evidence>
<feature type="repeat" description="ANK" evidence="2">
    <location>
        <begin position="144"/>
        <end position="176"/>
    </location>
</feature>
<reference evidence="4" key="3">
    <citation type="submission" date="2015-06" db="UniProtKB">
        <authorList>
            <consortium name="EnsemblMetazoa"/>
        </authorList>
    </citation>
    <scope>IDENTIFICATION</scope>
</reference>
<accession>T1G696</accession>
<dbReference type="GO" id="GO:0004857">
    <property type="term" value="F:enzyme inhibitor activity"/>
    <property type="evidence" value="ECO:0000318"/>
    <property type="project" value="GO_Central"/>
</dbReference>
<dbReference type="Proteomes" id="UP000015101">
    <property type="component" value="Unassembled WGS sequence"/>
</dbReference>
<evidence type="ECO:0000256" key="2">
    <source>
        <dbReference type="PROSITE-ProRule" id="PRU00023"/>
    </source>
</evidence>
<dbReference type="EnsemblMetazoa" id="HelroT86266">
    <property type="protein sequence ID" value="HelroP86266"/>
    <property type="gene ID" value="HelroG86266"/>
</dbReference>
<dbReference type="eggNOG" id="KOG0505">
    <property type="taxonomic scope" value="Eukaryota"/>
</dbReference>
<evidence type="ECO:0000313" key="5">
    <source>
        <dbReference type="Proteomes" id="UP000015101"/>
    </source>
</evidence>
<dbReference type="SMART" id="SM00248">
    <property type="entry name" value="ANK"/>
    <property type="match status" value="3"/>
</dbReference>
<dbReference type="InterPro" id="IPR036770">
    <property type="entry name" value="Ankyrin_rpt-contain_sf"/>
</dbReference>
<dbReference type="RefSeq" id="XP_009025916.1">
    <property type="nucleotide sequence ID" value="XM_009027668.1"/>
</dbReference>
<dbReference type="InterPro" id="IPR002110">
    <property type="entry name" value="Ankyrin_rpt"/>
</dbReference>
<dbReference type="CTD" id="20216593"/>
<protein>
    <submittedName>
        <fullName evidence="3 4">Uncharacterized protein</fullName>
    </submittedName>
</protein>
<dbReference type="HOGENOM" id="CLU_000134_54_3_1"/>
<dbReference type="PROSITE" id="PS50297">
    <property type="entry name" value="ANK_REP_REGION"/>
    <property type="match status" value="1"/>
</dbReference>
<dbReference type="SUPFAM" id="SSF48403">
    <property type="entry name" value="Ankyrin repeat"/>
    <property type="match status" value="1"/>
</dbReference>
<keyword evidence="1" id="KW-0677">Repeat</keyword>
<evidence type="ECO:0000313" key="3">
    <source>
        <dbReference type="EMBL" id="ESN95924.1"/>
    </source>
</evidence>
<dbReference type="InterPro" id="IPR051226">
    <property type="entry name" value="PP1_Regulatory_Subunit"/>
</dbReference>
<dbReference type="GO" id="GO:0005737">
    <property type="term" value="C:cytoplasm"/>
    <property type="evidence" value="ECO:0000318"/>
    <property type="project" value="GO_Central"/>
</dbReference>
<dbReference type="GO" id="GO:0017020">
    <property type="term" value="F:myosin phosphatase regulator activity"/>
    <property type="evidence" value="ECO:0000318"/>
    <property type="project" value="GO_Central"/>
</dbReference>
<dbReference type="STRING" id="6412.T1G696"/>
<reference evidence="3 5" key="2">
    <citation type="journal article" date="2013" name="Nature">
        <title>Insights into bilaterian evolution from three spiralian genomes.</title>
        <authorList>
            <person name="Simakov O."/>
            <person name="Marletaz F."/>
            <person name="Cho S.J."/>
            <person name="Edsinger-Gonzales E."/>
            <person name="Havlak P."/>
            <person name="Hellsten U."/>
            <person name="Kuo D.H."/>
            <person name="Larsson T."/>
            <person name="Lv J."/>
            <person name="Arendt D."/>
            <person name="Savage R."/>
            <person name="Osoegawa K."/>
            <person name="de Jong P."/>
            <person name="Grimwood J."/>
            <person name="Chapman J.A."/>
            <person name="Shapiro H."/>
            <person name="Aerts A."/>
            <person name="Otillar R.P."/>
            <person name="Terry A.Y."/>
            <person name="Boore J.L."/>
            <person name="Grigoriev I.V."/>
            <person name="Lindberg D.R."/>
            <person name="Seaver E.C."/>
            <person name="Weisblat D.A."/>
            <person name="Putnam N.H."/>
            <person name="Rokhsar D.S."/>
        </authorList>
    </citation>
    <scope>NUCLEOTIDE SEQUENCE</scope>
</reference>
<dbReference type="OMA" id="KADHEMW"/>
<dbReference type="PANTHER" id="PTHR24179:SF29">
    <property type="entry name" value="LD46604P"/>
    <property type="match status" value="1"/>
</dbReference>
<dbReference type="PANTHER" id="PTHR24179">
    <property type="entry name" value="PROTEIN PHOSPHATASE 1 REGULATORY SUBUNIT 12"/>
    <property type="match status" value="1"/>
</dbReference>
<gene>
    <name evidence="4" type="primary">20216593</name>
    <name evidence="3" type="ORF">HELRODRAFT_86266</name>
</gene>
<organism evidence="4 5">
    <name type="scientific">Helobdella robusta</name>
    <name type="common">Californian leech</name>
    <dbReference type="NCBI Taxonomy" id="6412"/>
    <lineage>
        <taxon>Eukaryota</taxon>
        <taxon>Metazoa</taxon>
        <taxon>Spiralia</taxon>
        <taxon>Lophotrochozoa</taxon>
        <taxon>Annelida</taxon>
        <taxon>Clitellata</taxon>
        <taxon>Hirudinea</taxon>
        <taxon>Rhynchobdellida</taxon>
        <taxon>Glossiphoniidae</taxon>
        <taxon>Helobdella</taxon>
    </lineage>
</organism>
<dbReference type="Pfam" id="PF12796">
    <property type="entry name" value="Ank_2"/>
    <property type="match status" value="1"/>
</dbReference>
<dbReference type="PROSITE" id="PS50088">
    <property type="entry name" value="ANK_REPEAT"/>
    <property type="match status" value="1"/>
</dbReference>
<keyword evidence="2" id="KW-0040">ANK repeat</keyword>
<keyword evidence="5" id="KW-1185">Reference proteome</keyword>
<sequence>MGKIPTEYSHQQLVDEMAKLSKLPMEQRMKIAKNKRLEQLKLYQSSNSNSRNNNRYVDNEYVPRKGSNRETKISFDKTALLFDAAAKSDIKEVRYLITTGNCDKDATNCHGMTVLHQSCVDHNLALIHILIKELRADVMKADHEMWTPLHTAALLGYADIAKFLLDNGADPLSLNAELNMPYDICDDPDTLDIIELIFFGRGVTQNRIEELRNKSESAMLSDLTSEWNKFGRLSFQGDNGETLVRLLLLLYYYH</sequence>
<dbReference type="KEGG" id="hro:HELRODRAFT_86266"/>
<dbReference type="EMBL" id="AMQM01006579">
    <property type="status" value="NOT_ANNOTATED_CDS"/>
    <property type="molecule type" value="Genomic_DNA"/>
</dbReference>
<reference evidence="5" key="1">
    <citation type="submission" date="2012-12" db="EMBL/GenBank/DDBJ databases">
        <authorList>
            <person name="Hellsten U."/>
            <person name="Grimwood J."/>
            <person name="Chapman J.A."/>
            <person name="Shapiro H."/>
            <person name="Aerts A."/>
            <person name="Otillar R.P."/>
            <person name="Terry A.Y."/>
            <person name="Boore J.L."/>
            <person name="Simakov O."/>
            <person name="Marletaz F."/>
            <person name="Cho S.-J."/>
            <person name="Edsinger-Gonzales E."/>
            <person name="Havlak P."/>
            <person name="Kuo D.-H."/>
            <person name="Larsson T."/>
            <person name="Lv J."/>
            <person name="Arendt D."/>
            <person name="Savage R."/>
            <person name="Osoegawa K."/>
            <person name="de Jong P."/>
            <person name="Lindberg D.R."/>
            <person name="Seaver E.C."/>
            <person name="Weisblat D.A."/>
            <person name="Putnam N.H."/>
            <person name="Grigoriev I.V."/>
            <person name="Rokhsar D.S."/>
        </authorList>
    </citation>
    <scope>NUCLEOTIDE SEQUENCE</scope>
</reference>
<proteinExistence type="predicted"/>
<name>T1G696_HELRO</name>
<evidence type="ECO:0000256" key="1">
    <source>
        <dbReference type="ARBA" id="ARBA00022737"/>
    </source>
</evidence>
<dbReference type="Gene3D" id="1.25.40.20">
    <property type="entry name" value="Ankyrin repeat-containing domain"/>
    <property type="match status" value="1"/>
</dbReference>
<dbReference type="InParanoid" id="T1G696"/>
<dbReference type="GeneID" id="20216593"/>
<dbReference type="AlphaFoldDB" id="T1G696"/>
<dbReference type="OrthoDB" id="19014at2759"/>
<dbReference type="EMBL" id="KB097496">
    <property type="protein sequence ID" value="ESN95924.1"/>
    <property type="molecule type" value="Genomic_DNA"/>
</dbReference>